<protein>
    <submittedName>
        <fullName evidence="2">Uncharacterized protein</fullName>
    </submittedName>
</protein>
<keyword evidence="3" id="KW-1185">Reference proteome</keyword>
<feature type="compositionally biased region" description="Low complexity" evidence="1">
    <location>
        <begin position="38"/>
        <end position="60"/>
    </location>
</feature>
<organism evidence="2 3">
    <name type="scientific">Halobium palmae</name>
    <dbReference type="NCBI Taxonomy" id="1776492"/>
    <lineage>
        <taxon>Archaea</taxon>
        <taxon>Methanobacteriati</taxon>
        <taxon>Methanobacteriota</taxon>
        <taxon>Stenosarchaea group</taxon>
        <taxon>Halobacteria</taxon>
        <taxon>Halobacteriales</taxon>
        <taxon>Haloferacaceae</taxon>
        <taxon>Halobium</taxon>
    </lineage>
</organism>
<dbReference type="EMBL" id="JBHSWU010000798">
    <property type="protein sequence ID" value="MFC6725953.1"/>
    <property type="molecule type" value="Genomic_DNA"/>
</dbReference>
<dbReference type="AlphaFoldDB" id="A0ABD5S4H9"/>
<evidence type="ECO:0000256" key="1">
    <source>
        <dbReference type="SAM" id="MobiDB-lite"/>
    </source>
</evidence>
<accession>A0ABD5S4H9</accession>
<reference evidence="2 3" key="1">
    <citation type="journal article" date="2019" name="Int. J. Syst. Evol. Microbiol.">
        <title>The Global Catalogue of Microorganisms (GCM) 10K type strain sequencing project: providing services to taxonomists for standard genome sequencing and annotation.</title>
        <authorList>
            <consortium name="The Broad Institute Genomics Platform"/>
            <consortium name="The Broad Institute Genome Sequencing Center for Infectious Disease"/>
            <person name="Wu L."/>
            <person name="Ma J."/>
        </authorList>
    </citation>
    <scope>NUCLEOTIDE SEQUENCE [LARGE SCALE GENOMIC DNA]</scope>
    <source>
        <strain evidence="2 3">NBRC 111368</strain>
    </source>
</reference>
<dbReference type="Proteomes" id="UP001596328">
    <property type="component" value="Unassembled WGS sequence"/>
</dbReference>
<name>A0ABD5S4H9_9EURY</name>
<comment type="caution">
    <text evidence="2">The sequence shown here is derived from an EMBL/GenBank/DDBJ whole genome shotgun (WGS) entry which is preliminary data.</text>
</comment>
<feature type="region of interest" description="Disordered" evidence="1">
    <location>
        <begin position="1"/>
        <end position="68"/>
    </location>
</feature>
<feature type="compositionally biased region" description="Basic and acidic residues" evidence="1">
    <location>
        <begin position="16"/>
        <end position="37"/>
    </location>
</feature>
<proteinExistence type="predicted"/>
<feature type="non-terminal residue" evidence="2">
    <location>
        <position position="68"/>
    </location>
</feature>
<evidence type="ECO:0000313" key="2">
    <source>
        <dbReference type="EMBL" id="MFC6725953.1"/>
    </source>
</evidence>
<evidence type="ECO:0000313" key="3">
    <source>
        <dbReference type="Proteomes" id="UP001596328"/>
    </source>
</evidence>
<gene>
    <name evidence="2" type="ORF">ACFQE1_16590</name>
</gene>
<sequence>MALLDKLKSLLGMGDTSRDEGRRDPGVTVERDTRADATDASTASEDAVKGTESGAGTDADAATDDESA</sequence>